<evidence type="ECO:0000313" key="6">
    <source>
        <dbReference type="EMBL" id="GGB55226.1"/>
    </source>
</evidence>
<gene>
    <name evidence="6" type="ORF">GCM10011505_40260</name>
</gene>
<dbReference type="PANTHER" id="PTHR42711">
    <property type="entry name" value="ABC TRANSPORTER ATP-BINDING PROTEIN"/>
    <property type="match status" value="1"/>
</dbReference>
<evidence type="ECO:0000256" key="4">
    <source>
        <dbReference type="SAM" id="MobiDB-lite"/>
    </source>
</evidence>
<dbReference type="EMBL" id="BMDZ01000061">
    <property type="protein sequence ID" value="GGB55226.1"/>
    <property type="molecule type" value="Genomic_DNA"/>
</dbReference>
<dbReference type="RefSeq" id="WP_188581229.1">
    <property type="nucleotide sequence ID" value="NZ_BMDZ01000061.1"/>
</dbReference>
<protein>
    <submittedName>
        <fullName evidence="6">Multidrug ABC transporter ATP-binding protein</fullName>
    </submittedName>
</protein>
<dbReference type="PANTHER" id="PTHR42711:SF15">
    <property type="entry name" value="ABC-TYPE MULTIDRUG TRANSPORT SYSTEM, ATPASE COMPONENT"/>
    <property type="match status" value="1"/>
</dbReference>
<feature type="region of interest" description="Disordered" evidence="4">
    <location>
        <begin position="320"/>
        <end position="341"/>
    </location>
</feature>
<evidence type="ECO:0000259" key="5">
    <source>
        <dbReference type="PROSITE" id="PS50893"/>
    </source>
</evidence>
<dbReference type="InterPro" id="IPR003439">
    <property type="entry name" value="ABC_transporter-like_ATP-bd"/>
</dbReference>
<comment type="caution">
    <text evidence="6">The sequence shown here is derived from an EMBL/GenBank/DDBJ whole genome shotgun (WGS) entry which is preliminary data.</text>
</comment>
<dbReference type="InterPro" id="IPR027417">
    <property type="entry name" value="P-loop_NTPase"/>
</dbReference>
<dbReference type="Pfam" id="PF00005">
    <property type="entry name" value="ABC_tran"/>
    <property type="match status" value="1"/>
</dbReference>
<dbReference type="PROSITE" id="PS00211">
    <property type="entry name" value="ABC_TRANSPORTER_1"/>
    <property type="match status" value="1"/>
</dbReference>
<evidence type="ECO:0000256" key="1">
    <source>
        <dbReference type="ARBA" id="ARBA00022448"/>
    </source>
</evidence>
<dbReference type="InterPro" id="IPR003593">
    <property type="entry name" value="AAA+_ATPase"/>
</dbReference>
<dbReference type="SUPFAM" id="SSF52540">
    <property type="entry name" value="P-loop containing nucleoside triphosphate hydrolases"/>
    <property type="match status" value="1"/>
</dbReference>
<sequence length="341" mass="36772">MSAFSRSTPDQTAPDLAISARDLRKVYAGGKTALHGVSLDVPRGSMFALLGPNGAGKSTFINILAGLIHKTSGSVAIWGRDLDRRQRDARLAIGIVPQELVLDPFFTPREALELQAGFYGVPKSERRTMELLRAVGLDDKADSYARTLSGGMRRRLLVAKAMVHNPPVLVLDEPTAGVDIELRRKLWDYVRELNAAGTTVVLTTHYLEEAEQLCDRIAIINRGRLIACDRREVLLSQLDAKELVVRVAEPVSPERMPAPLAAFGAMIDAEASTVSFQFRPSETPVGRLLAAVTAAGLTVADITTREPDLEDLFLRLTREADAAGEPATGDTPPAPSSSAAA</sequence>
<dbReference type="Proteomes" id="UP000603352">
    <property type="component" value="Unassembled WGS sequence"/>
</dbReference>
<organism evidence="6 7">
    <name type="scientific">Tistrella bauzanensis</name>
    <dbReference type="NCBI Taxonomy" id="657419"/>
    <lineage>
        <taxon>Bacteria</taxon>
        <taxon>Pseudomonadati</taxon>
        <taxon>Pseudomonadota</taxon>
        <taxon>Alphaproteobacteria</taxon>
        <taxon>Geminicoccales</taxon>
        <taxon>Geminicoccaceae</taxon>
        <taxon>Tistrella</taxon>
    </lineage>
</organism>
<reference evidence="7" key="1">
    <citation type="journal article" date="2019" name="Int. J. Syst. Evol. Microbiol.">
        <title>The Global Catalogue of Microorganisms (GCM) 10K type strain sequencing project: providing services to taxonomists for standard genome sequencing and annotation.</title>
        <authorList>
            <consortium name="The Broad Institute Genomics Platform"/>
            <consortium name="The Broad Institute Genome Sequencing Center for Infectious Disease"/>
            <person name="Wu L."/>
            <person name="Ma J."/>
        </authorList>
    </citation>
    <scope>NUCLEOTIDE SEQUENCE [LARGE SCALE GENOMIC DNA]</scope>
    <source>
        <strain evidence="7">CGMCC 1.10188</strain>
    </source>
</reference>
<dbReference type="GO" id="GO:0005524">
    <property type="term" value="F:ATP binding"/>
    <property type="evidence" value="ECO:0007669"/>
    <property type="project" value="UniProtKB-KW"/>
</dbReference>
<evidence type="ECO:0000256" key="2">
    <source>
        <dbReference type="ARBA" id="ARBA00022741"/>
    </source>
</evidence>
<keyword evidence="7" id="KW-1185">Reference proteome</keyword>
<evidence type="ECO:0000256" key="3">
    <source>
        <dbReference type="ARBA" id="ARBA00022840"/>
    </source>
</evidence>
<name>A0ABQ1IZP7_9PROT</name>
<proteinExistence type="predicted"/>
<dbReference type="Gene3D" id="3.40.50.300">
    <property type="entry name" value="P-loop containing nucleotide triphosphate hydrolases"/>
    <property type="match status" value="1"/>
</dbReference>
<evidence type="ECO:0000313" key="7">
    <source>
        <dbReference type="Proteomes" id="UP000603352"/>
    </source>
</evidence>
<dbReference type="SMART" id="SM00382">
    <property type="entry name" value="AAA"/>
    <property type="match status" value="1"/>
</dbReference>
<keyword evidence="2" id="KW-0547">Nucleotide-binding</keyword>
<dbReference type="PROSITE" id="PS50893">
    <property type="entry name" value="ABC_TRANSPORTER_2"/>
    <property type="match status" value="1"/>
</dbReference>
<feature type="domain" description="ABC transporter" evidence="5">
    <location>
        <begin position="18"/>
        <end position="247"/>
    </location>
</feature>
<accession>A0ABQ1IZP7</accession>
<dbReference type="InterPro" id="IPR017871">
    <property type="entry name" value="ABC_transporter-like_CS"/>
</dbReference>
<keyword evidence="3 6" id="KW-0067">ATP-binding</keyword>
<dbReference type="InterPro" id="IPR050763">
    <property type="entry name" value="ABC_transporter_ATP-binding"/>
</dbReference>
<keyword evidence="1" id="KW-0813">Transport</keyword>